<dbReference type="Proteomes" id="UP000272627">
    <property type="component" value="Unassembled WGS sequence"/>
</dbReference>
<accession>A0A3M3APK3</accession>
<gene>
    <name evidence="1" type="ORF">ALQ86_00517</name>
</gene>
<evidence type="ECO:0000313" key="2">
    <source>
        <dbReference type="Proteomes" id="UP000272627"/>
    </source>
</evidence>
<comment type="caution">
    <text evidence="1">The sequence shown here is derived from an EMBL/GenBank/DDBJ whole genome shotgun (WGS) entry which is preliminary data.</text>
</comment>
<dbReference type="AlphaFoldDB" id="A0A3M3APK3"/>
<proteinExistence type="predicted"/>
<sequence>MLLSLLDNGMWIRLKAPIYRAKQLQKWNLTLKLNVVIKDCVALKLDGRATDGAIQIFGGNFPSEQSSVLPIEVREKETLLTTPPTSTLQ</sequence>
<organism evidence="1 2">
    <name type="scientific">Pseudomonas amygdali pv. eriobotryae</name>
    <dbReference type="NCBI Taxonomy" id="129137"/>
    <lineage>
        <taxon>Bacteria</taxon>
        <taxon>Pseudomonadati</taxon>
        <taxon>Pseudomonadota</taxon>
        <taxon>Gammaproteobacteria</taxon>
        <taxon>Pseudomonadales</taxon>
        <taxon>Pseudomonadaceae</taxon>
        <taxon>Pseudomonas</taxon>
        <taxon>Pseudomonas amygdali</taxon>
    </lineage>
</organism>
<dbReference type="EMBL" id="RBOA01000122">
    <property type="protein sequence ID" value="RMM02351.1"/>
    <property type="molecule type" value="Genomic_DNA"/>
</dbReference>
<name>A0A3M3APK3_PSEA0</name>
<reference evidence="1 2" key="1">
    <citation type="submission" date="2018-08" db="EMBL/GenBank/DDBJ databases">
        <title>Recombination of ecologically and evolutionarily significant loci maintains genetic cohesion in the Pseudomonas syringae species complex.</title>
        <authorList>
            <person name="Dillon M."/>
            <person name="Thakur S."/>
            <person name="Almeida R.N.D."/>
            <person name="Weir B.S."/>
            <person name="Guttman D.S."/>
        </authorList>
    </citation>
    <scope>NUCLEOTIDE SEQUENCE [LARGE SCALE GENOMIC DNA]</scope>
    <source>
        <strain evidence="1 2">ICMP 8636</strain>
    </source>
</reference>
<protein>
    <submittedName>
        <fullName evidence="1">Uncharacterized protein</fullName>
    </submittedName>
</protein>
<evidence type="ECO:0000313" key="1">
    <source>
        <dbReference type="EMBL" id="RMM02351.1"/>
    </source>
</evidence>